<feature type="chain" id="PRO_5008531099" evidence="1">
    <location>
        <begin position="18"/>
        <end position="155"/>
    </location>
</feature>
<dbReference type="InterPro" id="IPR014756">
    <property type="entry name" value="Ig_E-set"/>
</dbReference>
<dbReference type="Gene3D" id="2.60.40.770">
    <property type="match status" value="1"/>
</dbReference>
<keyword evidence="1" id="KW-0732">Signal</keyword>
<proteinExistence type="evidence at transcript level"/>
<name>A0A1B1V3F7_9DIPT</name>
<evidence type="ECO:0000256" key="1">
    <source>
        <dbReference type="SAM" id="SignalP"/>
    </source>
</evidence>
<protein>
    <submittedName>
        <fullName evidence="2">LolMLb</fullName>
    </submittedName>
</protein>
<dbReference type="AlphaFoldDB" id="A0A1B1V3F7"/>
<organism evidence="2">
    <name type="scientific">Bichromomyia olmeca</name>
    <dbReference type="NCBI Taxonomy" id="715919"/>
    <lineage>
        <taxon>Eukaryota</taxon>
        <taxon>Metazoa</taxon>
        <taxon>Ecdysozoa</taxon>
        <taxon>Arthropoda</taxon>
        <taxon>Hexapoda</taxon>
        <taxon>Insecta</taxon>
        <taxon>Pterygota</taxon>
        <taxon>Neoptera</taxon>
        <taxon>Endopterygota</taxon>
        <taxon>Diptera</taxon>
        <taxon>Nematocera</taxon>
        <taxon>Psychodoidea</taxon>
        <taxon>Psychodidae</taxon>
        <taxon>Bichromomyia</taxon>
    </lineage>
</organism>
<feature type="signal peptide" evidence="1">
    <location>
        <begin position="1"/>
        <end position="17"/>
    </location>
</feature>
<sequence>MFRYILVIALLLLGALASEEDKYFLRSCEGVKMPIAFSIKQCPKSKDYICNGILKGAIALIDVELQFKIDKEFTKLPISADVIRNGKTEVIPLPNNACKGFYKEKCPLKPGKHTITFPLLINNVKKDDLLHIGVGIGDPETKKNFACAYFELKAK</sequence>
<dbReference type="EMBL" id="KX011368">
    <property type="protein sequence ID" value="ANW11447.1"/>
    <property type="molecule type" value="mRNA"/>
</dbReference>
<evidence type="ECO:0000313" key="2">
    <source>
        <dbReference type="EMBL" id="ANW11447.1"/>
    </source>
</evidence>
<accession>A0A1B1V3F7</accession>
<dbReference type="SUPFAM" id="SSF81296">
    <property type="entry name" value="E set domains"/>
    <property type="match status" value="1"/>
</dbReference>
<reference evidence="2" key="1">
    <citation type="journal article" date="2016" name="PLoS Negl. Trop. Dis.">
        <title>Molecular Diversity between Salivary Proteins from New World and Old World Sand Flies with Emphasis on Bichromomyia olmeca, the Sand Fly Vector of Leishmania mexicana in Mesoamerica.</title>
        <authorList>
            <person name="Abdeladhim M."/>
            <person name="V Coutinho-Abreu I."/>
            <person name="Townsend S."/>
            <person name="Pasos-Pinto S."/>
            <person name="Sanchez L."/>
            <person name="Rasouli M."/>
            <person name="B Guimaraes-Costa A."/>
            <person name="Aslan H."/>
            <person name="Francischetti I.M."/>
            <person name="Oliveira F."/>
            <person name="Becker I."/>
            <person name="Kamhawi S."/>
            <person name="Ribeiro J.M."/>
            <person name="Jochim R.C."/>
            <person name="Valenzuela J.G."/>
        </authorList>
    </citation>
    <scope>NUCLEOTIDE SEQUENCE</scope>
    <source>
        <tissue evidence="2">Salivary gland</tissue>
    </source>
</reference>